<dbReference type="InParanoid" id="A0A0C3BBG9"/>
<dbReference type="AlphaFoldDB" id="A0A0C3BBG9"/>
<dbReference type="InterPro" id="IPR032675">
    <property type="entry name" value="LRR_dom_sf"/>
</dbReference>
<name>A0A0C3BBG9_PILCF</name>
<reference evidence="1 2" key="1">
    <citation type="submission" date="2014-04" db="EMBL/GenBank/DDBJ databases">
        <authorList>
            <consortium name="DOE Joint Genome Institute"/>
            <person name="Kuo A."/>
            <person name="Tarkka M."/>
            <person name="Buscot F."/>
            <person name="Kohler A."/>
            <person name="Nagy L.G."/>
            <person name="Floudas D."/>
            <person name="Copeland A."/>
            <person name="Barry K.W."/>
            <person name="Cichocki N."/>
            <person name="Veneault-Fourrey C."/>
            <person name="LaButti K."/>
            <person name="Lindquist E.A."/>
            <person name="Lipzen A."/>
            <person name="Lundell T."/>
            <person name="Morin E."/>
            <person name="Murat C."/>
            <person name="Sun H."/>
            <person name="Tunlid A."/>
            <person name="Henrissat B."/>
            <person name="Grigoriev I.V."/>
            <person name="Hibbett D.S."/>
            <person name="Martin F."/>
            <person name="Nordberg H.P."/>
            <person name="Cantor M.N."/>
            <person name="Hua S.X."/>
        </authorList>
    </citation>
    <scope>NUCLEOTIDE SEQUENCE [LARGE SCALE GENOMIC DNA]</scope>
    <source>
        <strain evidence="1 2">F 1598</strain>
    </source>
</reference>
<keyword evidence="2" id="KW-1185">Reference proteome</keyword>
<sequence length="303" mass="33593">MDVFPVEIHSYICELACTDGGYTARSLGLVSKYFREVVHPYRYQSIAVSGQIQISGLERRLVNPLPHLRRVRNIFISDGGKDDEQGVPIQRSAPHITLLLGLVCSSVEKLTLHCDDPRTSTSLLAFLFGLHYPHLRELTVVGYYPFPHIPNAMPRLRYLHLNGNRNPHGLLQMGSLDVACPELTHLRISGLSRAAAFAAELAEALTRVDSRQALFNAKLPSNIRHIVVQPGVPTPVSGKFASARLSDDCMMEQLGNLVEDGKNNSGVRFTLLKRRECGDIAATSRRLWMDSLEGREKSGEVSA</sequence>
<evidence type="ECO:0000313" key="2">
    <source>
        <dbReference type="Proteomes" id="UP000054166"/>
    </source>
</evidence>
<protein>
    <recommendedName>
        <fullName evidence="3">F-box domain-containing protein</fullName>
    </recommendedName>
</protein>
<organism evidence="1 2">
    <name type="scientific">Piloderma croceum (strain F 1598)</name>
    <dbReference type="NCBI Taxonomy" id="765440"/>
    <lineage>
        <taxon>Eukaryota</taxon>
        <taxon>Fungi</taxon>
        <taxon>Dikarya</taxon>
        <taxon>Basidiomycota</taxon>
        <taxon>Agaricomycotina</taxon>
        <taxon>Agaricomycetes</taxon>
        <taxon>Agaricomycetidae</taxon>
        <taxon>Atheliales</taxon>
        <taxon>Atheliaceae</taxon>
        <taxon>Piloderma</taxon>
    </lineage>
</organism>
<dbReference type="HOGENOM" id="CLU_041942_0_1_1"/>
<reference evidence="2" key="2">
    <citation type="submission" date="2015-01" db="EMBL/GenBank/DDBJ databases">
        <title>Evolutionary Origins and Diversification of the Mycorrhizal Mutualists.</title>
        <authorList>
            <consortium name="DOE Joint Genome Institute"/>
            <consortium name="Mycorrhizal Genomics Consortium"/>
            <person name="Kohler A."/>
            <person name="Kuo A."/>
            <person name="Nagy L.G."/>
            <person name="Floudas D."/>
            <person name="Copeland A."/>
            <person name="Barry K.W."/>
            <person name="Cichocki N."/>
            <person name="Veneault-Fourrey C."/>
            <person name="LaButti K."/>
            <person name="Lindquist E.A."/>
            <person name="Lipzen A."/>
            <person name="Lundell T."/>
            <person name="Morin E."/>
            <person name="Murat C."/>
            <person name="Riley R."/>
            <person name="Ohm R."/>
            <person name="Sun H."/>
            <person name="Tunlid A."/>
            <person name="Henrissat B."/>
            <person name="Grigoriev I.V."/>
            <person name="Hibbett D.S."/>
            <person name="Martin F."/>
        </authorList>
    </citation>
    <scope>NUCLEOTIDE SEQUENCE [LARGE SCALE GENOMIC DNA]</scope>
    <source>
        <strain evidence="2">F 1598</strain>
    </source>
</reference>
<proteinExistence type="predicted"/>
<dbReference type="EMBL" id="KN832990">
    <property type="protein sequence ID" value="KIM83618.1"/>
    <property type="molecule type" value="Genomic_DNA"/>
</dbReference>
<evidence type="ECO:0008006" key="3">
    <source>
        <dbReference type="Google" id="ProtNLM"/>
    </source>
</evidence>
<dbReference type="STRING" id="765440.A0A0C3BBG9"/>
<dbReference type="OrthoDB" id="3256367at2759"/>
<dbReference type="SUPFAM" id="SSF52047">
    <property type="entry name" value="RNI-like"/>
    <property type="match status" value="1"/>
</dbReference>
<gene>
    <name evidence="1" type="ORF">PILCRDRAFT_7032</name>
</gene>
<evidence type="ECO:0000313" key="1">
    <source>
        <dbReference type="EMBL" id="KIM83618.1"/>
    </source>
</evidence>
<accession>A0A0C3BBG9</accession>
<dbReference type="Gene3D" id="3.80.10.10">
    <property type="entry name" value="Ribonuclease Inhibitor"/>
    <property type="match status" value="1"/>
</dbReference>
<dbReference type="Proteomes" id="UP000054166">
    <property type="component" value="Unassembled WGS sequence"/>
</dbReference>